<reference evidence="4 5" key="1">
    <citation type="submission" date="2016-10" db="EMBL/GenBank/DDBJ databases">
        <authorList>
            <person name="de Groot N.N."/>
        </authorList>
    </citation>
    <scope>NUCLEOTIDE SEQUENCE [LARGE SCALE GENOMIC DNA]</scope>
    <source>
        <strain evidence="4 5">CGMCC 4.5506</strain>
    </source>
</reference>
<dbReference type="OrthoDB" id="956698at2"/>
<sequence length="203" mass="22246">MSTDNRRRGRPPGTSRKELQRIALKLFTERGFEATTVEDIADEAGVSKRTFFRYFNSKANVLWSDFDAEVAEIKAALADVPPEEPMMTAIRRVVVAANHYAADDVADMRARMNLIGSVPALQASAAVHYDAWERAVSEFAARRLGQQSTSLFAMAIGRATLATCRAAYDRWSALADSDLTKYLDVALQALASGFAPDSVAAEH</sequence>
<dbReference type="SUPFAM" id="SSF46689">
    <property type="entry name" value="Homeodomain-like"/>
    <property type="match status" value="1"/>
</dbReference>
<keyword evidence="3" id="KW-0804">Transcription</keyword>
<dbReference type="NCBIfam" id="TIGR03968">
    <property type="entry name" value="mycofact_TetR"/>
    <property type="match status" value="1"/>
</dbReference>
<dbReference type="GO" id="GO:0003700">
    <property type="term" value="F:DNA-binding transcription factor activity"/>
    <property type="evidence" value="ECO:0007669"/>
    <property type="project" value="TreeGrafter"/>
</dbReference>
<dbReference type="PROSITE" id="PS01081">
    <property type="entry name" value="HTH_TETR_1"/>
    <property type="match status" value="1"/>
</dbReference>
<dbReference type="STRING" id="530584.SAMN05421630_10692"/>
<keyword evidence="2" id="KW-0238">DNA-binding</keyword>
<gene>
    <name evidence="4" type="ORF">SAMN05421630_10692</name>
</gene>
<evidence type="ECO:0000256" key="2">
    <source>
        <dbReference type="ARBA" id="ARBA00023125"/>
    </source>
</evidence>
<evidence type="ECO:0000256" key="3">
    <source>
        <dbReference type="ARBA" id="ARBA00023163"/>
    </source>
</evidence>
<dbReference type="PRINTS" id="PR00455">
    <property type="entry name" value="HTHTETR"/>
</dbReference>
<dbReference type="Pfam" id="PF00440">
    <property type="entry name" value="TetR_N"/>
    <property type="match status" value="1"/>
</dbReference>
<dbReference type="Gene3D" id="1.10.10.60">
    <property type="entry name" value="Homeodomain-like"/>
    <property type="match status" value="1"/>
</dbReference>
<dbReference type="KEGG" id="pmad:BAY61_30120"/>
<name>A0A222VX85_9PSEU</name>
<dbReference type="InterPro" id="IPR001647">
    <property type="entry name" value="HTH_TetR"/>
</dbReference>
<evidence type="ECO:0000256" key="1">
    <source>
        <dbReference type="ARBA" id="ARBA00023015"/>
    </source>
</evidence>
<protein>
    <submittedName>
        <fullName evidence="4">Mycofactocin system transcriptional regulator</fullName>
    </submittedName>
</protein>
<dbReference type="InterPro" id="IPR041347">
    <property type="entry name" value="MftR_C"/>
</dbReference>
<dbReference type="EMBL" id="FMZE01000006">
    <property type="protein sequence ID" value="SDD13997.1"/>
    <property type="molecule type" value="Genomic_DNA"/>
</dbReference>
<evidence type="ECO:0000313" key="5">
    <source>
        <dbReference type="Proteomes" id="UP000199494"/>
    </source>
</evidence>
<dbReference type="PANTHER" id="PTHR30055:SF238">
    <property type="entry name" value="MYCOFACTOCIN BIOSYNTHESIS TRANSCRIPTIONAL REGULATOR MFTR-RELATED"/>
    <property type="match status" value="1"/>
</dbReference>
<dbReference type="InterPro" id="IPR050109">
    <property type="entry name" value="HTH-type_TetR-like_transc_reg"/>
</dbReference>
<dbReference type="Gene3D" id="1.10.357.10">
    <property type="entry name" value="Tetracycline Repressor, domain 2"/>
    <property type="match status" value="1"/>
</dbReference>
<accession>A0A222VX85</accession>
<dbReference type="AlphaFoldDB" id="A0A222VX85"/>
<evidence type="ECO:0000313" key="4">
    <source>
        <dbReference type="EMBL" id="SDD13997.1"/>
    </source>
</evidence>
<dbReference type="PANTHER" id="PTHR30055">
    <property type="entry name" value="HTH-TYPE TRANSCRIPTIONAL REGULATOR RUTR"/>
    <property type="match status" value="1"/>
</dbReference>
<dbReference type="InterPro" id="IPR023772">
    <property type="entry name" value="DNA-bd_HTH_TetR-type_CS"/>
</dbReference>
<dbReference type="RefSeq" id="WP_091805605.1">
    <property type="nucleotide sequence ID" value="NZ_CP016353.1"/>
</dbReference>
<dbReference type="Pfam" id="PF17754">
    <property type="entry name" value="TetR_C_14"/>
    <property type="match status" value="1"/>
</dbReference>
<dbReference type="GO" id="GO:0000976">
    <property type="term" value="F:transcription cis-regulatory region binding"/>
    <property type="evidence" value="ECO:0007669"/>
    <property type="project" value="TreeGrafter"/>
</dbReference>
<dbReference type="Proteomes" id="UP000199494">
    <property type="component" value="Unassembled WGS sequence"/>
</dbReference>
<dbReference type="InterPro" id="IPR023851">
    <property type="entry name" value="Tscrpt_reg_TetR-type"/>
</dbReference>
<dbReference type="PROSITE" id="PS50977">
    <property type="entry name" value="HTH_TETR_2"/>
    <property type="match status" value="1"/>
</dbReference>
<keyword evidence="1" id="KW-0805">Transcription regulation</keyword>
<keyword evidence="5" id="KW-1185">Reference proteome</keyword>
<proteinExistence type="predicted"/>
<dbReference type="InterPro" id="IPR009057">
    <property type="entry name" value="Homeodomain-like_sf"/>
</dbReference>
<organism evidence="4 5">
    <name type="scientific">Prauserella marina</name>
    <dbReference type="NCBI Taxonomy" id="530584"/>
    <lineage>
        <taxon>Bacteria</taxon>
        <taxon>Bacillati</taxon>
        <taxon>Actinomycetota</taxon>
        <taxon>Actinomycetes</taxon>
        <taxon>Pseudonocardiales</taxon>
        <taxon>Pseudonocardiaceae</taxon>
        <taxon>Prauserella</taxon>
    </lineage>
</organism>